<dbReference type="Gene3D" id="3.30.420.10">
    <property type="entry name" value="Ribonuclease H-like superfamily/Ribonuclease H"/>
    <property type="match status" value="1"/>
</dbReference>
<feature type="region of interest" description="Disordered" evidence="2">
    <location>
        <begin position="372"/>
        <end position="392"/>
    </location>
</feature>
<dbReference type="PROSITE" id="PS50994">
    <property type="entry name" value="INTEGRASE"/>
    <property type="match status" value="1"/>
</dbReference>
<comment type="caution">
    <text evidence="4">The sequence shown here is derived from an EMBL/GenBank/DDBJ whole genome shotgun (WGS) entry which is preliminary data.</text>
</comment>
<accession>A0A7X1B292</accession>
<keyword evidence="5" id="KW-1185">Reference proteome</keyword>
<sequence length="403" mass="46977">MKTKSAIRYSESFKLRVVRELEDGRFETITQARRHYGISGTRTIHGWLKEFGKKGMLPKIVRVETPEEQIELKRLRERVKQLEKAVADQFIAGEVEKSFLEIACERAGYKDVEEFKKKSRWESARRSVERNEGVRGIVSRCCRYLGMSRQNYYKRRRERRGKEMEAEAVVDWVNRERAVQPQLGGLKLHHRMKEQEVPFQLGRDRFFDLLREKDLLVKPEPSTPRTTQWKDYLPVFPNIVAERPAEAPEEVWLCDLTYIATDEGFQYLFLISDQFSRKIVGHYLSDTMETRDALEALRKACRGLTPGKKPRHHSDRGCQYCSHIYVNELRSRGISVSMTEVNHCYENSQAERLNGILKQEYGLLQYDPSTPCSGNELPGASPSPRRPHGGECLPQLILLQRKQ</sequence>
<dbReference type="GO" id="GO:0003676">
    <property type="term" value="F:nucleic acid binding"/>
    <property type="evidence" value="ECO:0007669"/>
    <property type="project" value="InterPro"/>
</dbReference>
<dbReference type="InterPro" id="IPR001584">
    <property type="entry name" value="Integrase_cat-core"/>
</dbReference>
<dbReference type="AlphaFoldDB" id="A0A7X1B292"/>
<evidence type="ECO:0000256" key="2">
    <source>
        <dbReference type="SAM" id="MobiDB-lite"/>
    </source>
</evidence>
<feature type="coiled-coil region" evidence="1">
    <location>
        <begin position="65"/>
        <end position="92"/>
    </location>
</feature>
<evidence type="ECO:0000313" key="5">
    <source>
        <dbReference type="Proteomes" id="UP000525652"/>
    </source>
</evidence>
<evidence type="ECO:0000313" key="4">
    <source>
        <dbReference type="EMBL" id="MBC2604227.1"/>
    </source>
</evidence>
<evidence type="ECO:0000256" key="1">
    <source>
        <dbReference type="SAM" id="Coils"/>
    </source>
</evidence>
<dbReference type="PANTHER" id="PTHR46889:SF5">
    <property type="entry name" value="INTEGRASE PROTEIN"/>
    <property type="match status" value="1"/>
</dbReference>
<dbReference type="PANTHER" id="PTHR46889">
    <property type="entry name" value="TRANSPOSASE INSF FOR INSERTION SEQUENCE IS3B-RELATED"/>
    <property type="match status" value="1"/>
</dbReference>
<dbReference type="Pfam" id="PF00665">
    <property type="entry name" value="rve"/>
    <property type="match status" value="1"/>
</dbReference>
<protein>
    <submittedName>
        <fullName evidence="4">IS3 family transposase</fullName>
    </submittedName>
</protein>
<dbReference type="Proteomes" id="UP000525652">
    <property type="component" value="Unassembled WGS sequence"/>
</dbReference>
<reference evidence="4 5" key="1">
    <citation type="submission" date="2020-07" db="EMBL/GenBank/DDBJ databases">
        <authorList>
            <person name="Feng X."/>
        </authorList>
    </citation>
    <scope>NUCLEOTIDE SEQUENCE [LARGE SCALE GENOMIC DNA]</scope>
    <source>
        <strain evidence="4 5">JCM14086</strain>
    </source>
</reference>
<dbReference type="SUPFAM" id="SSF46689">
    <property type="entry name" value="Homeodomain-like"/>
    <property type="match status" value="1"/>
</dbReference>
<organism evidence="4 5">
    <name type="scientific">Puniceicoccus vermicola</name>
    <dbReference type="NCBI Taxonomy" id="388746"/>
    <lineage>
        <taxon>Bacteria</taxon>
        <taxon>Pseudomonadati</taxon>
        <taxon>Verrucomicrobiota</taxon>
        <taxon>Opitutia</taxon>
        <taxon>Puniceicoccales</taxon>
        <taxon>Puniceicoccaceae</taxon>
        <taxon>Puniceicoccus</taxon>
    </lineage>
</organism>
<proteinExistence type="predicted"/>
<dbReference type="InterPro" id="IPR009057">
    <property type="entry name" value="Homeodomain-like_sf"/>
</dbReference>
<dbReference type="InterPro" id="IPR036397">
    <property type="entry name" value="RNaseH_sf"/>
</dbReference>
<name>A0A7X1B292_9BACT</name>
<dbReference type="EMBL" id="JACHVA010000140">
    <property type="protein sequence ID" value="MBC2604227.1"/>
    <property type="molecule type" value="Genomic_DNA"/>
</dbReference>
<dbReference type="SUPFAM" id="SSF53098">
    <property type="entry name" value="Ribonuclease H-like"/>
    <property type="match status" value="1"/>
</dbReference>
<dbReference type="NCBIfam" id="NF033516">
    <property type="entry name" value="transpos_IS3"/>
    <property type="match status" value="1"/>
</dbReference>
<dbReference type="GO" id="GO:0015074">
    <property type="term" value="P:DNA integration"/>
    <property type="evidence" value="ECO:0007669"/>
    <property type="project" value="InterPro"/>
</dbReference>
<feature type="domain" description="Integrase catalytic" evidence="3">
    <location>
        <begin position="244"/>
        <end position="361"/>
    </location>
</feature>
<gene>
    <name evidence="4" type="ORF">H5P30_20800</name>
</gene>
<dbReference type="InterPro" id="IPR048020">
    <property type="entry name" value="Transpos_IS3"/>
</dbReference>
<dbReference type="RefSeq" id="WP_185694843.1">
    <property type="nucleotide sequence ID" value="NZ_JACHVA010000140.1"/>
</dbReference>
<dbReference type="InterPro" id="IPR050900">
    <property type="entry name" value="Transposase_IS3/IS150/IS904"/>
</dbReference>
<keyword evidence="1" id="KW-0175">Coiled coil</keyword>
<evidence type="ECO:0000259" key="3">
    <source>
        <dbReference type="PROSITE" id="PS50994"/>
    </source>
</evidence>
<dbReference type="InterPro" id="IPR012337">
    <property type="entry name" value="RNaseH-like_sf"/>
</dbReference>